<dbReference type="EMBL" id="LT896728">
    <property type="protein sequence ID" value="SNB52830.1"/>
    <property type="molecule type" value="Genomic_DNA"/>
</dbReference>
<evidence type="ECO:0000256" key="13">
    <source>
        <dbReference type="PROSITE-ProRule" id="PRU00492"/>
    </source>
</evidence>
<sequence length="771" mass="87788">MFVIKRNGYKENVMFDKITSRIRKLCYGLNMDHIDPIKIAMKVIQGIYNGVTTVELDTLAAEIAATCTTQHPDYAILAARIAVSNLHKETKKLFSEVMEDLFNYVNPKNGKHSPIISSITMDIVNKYKDKLNSVIIYERDFSYNYFGFKTLEKSYLLKINNKIVERPQHMLMRVAVGIHQWDIDSAIETYNLLSEKWFTHASPTLFNAGTSRHQMSSCFLLNMIDDSIEGIYDTLKRCALISKMAGGIGLSISNIRASGSYISGTNGISNGIIPMLRVYNNTARYIDQGGNKRPGVMAIYLEPWHSDIMAFLDLKKNTGNEEHRTRDLFIALWIPDLFMKRVKDDGEWSLMCPDECPGLDNVWGDEFERLYTLYERERRYKSIIKARVVWKAIIESQIETGTPFILYKDACNKKSNQQNLGTIKCSNLCTEIIQYADANEVAVCNLASVALNMFVIDGRFDFLKLKDVVKVIVRNLNKIIDINYYPIPEAEISNKRHRPIGIGVQGLADAFILLNYPFDSPEAQDLNKKIFETIYYGALEASCELAEKEGPYETYTGSYASNGILQYDLWNIVPSDLWNWESLKDKIRSYGLRNSLLVAPMPTASTAQILGNNESVEPYTSNIYTRRVLSGEFQIVNPHLLRVLTERKLWNDEIKNRIMADGGSIQNTNLPEDIKRVYKTIWEIPQKTIIKMAADRGAFIDQSQSMNIHIADPSYSKLTSMHFYGWSLGLKTGMYYLRTKPASAPIQFTLDKDKIKPLVVCDSEICTSCSG</sequence>
<keyword evidence="5 13" id="KW-0547">Nucleotide-binding</keyword>
<dbReference type="GO" id="GO:0004748">
    <property type="term" value="F:ribonucleoside-diphosphate reductase activity, thioredoxin disulfide as acceptor"/>
    <property type="evidence" value="ECO:0007669"/>
    <property type="project" value="UniProtKB-EC"/>
</dbReference>
<organismHost>
    <name type="scientific">Mus musculus</name>
    <name type="common">Mouse</name>
    <dbReference type="NCBI Taxonomy" id="10090"/>
</organismHost>
<dbReference type="FunFam" id="3.20.70.20:FF:000010">
    <property type="entry name" value="Ribonucleoside-diphosphate reductase"/>
    <property type="match status" value="1"/>
</dbReference>
<evidence type="ECO:0000256" key="1">
    <source>
        <dbReference type="ARBA" id="ARBA00001946"/>
    </source>
</evidence>
<organismHost>
    <name type="scientific">Myodes glareolus</name>
    <name type="common">Bank vole</name>
    <name type="synonym">Clethrionomys glareolus</name>
    <dbReference type="NCBI Taxonomy" id="447135"/>
</organismHost>
<dbReference type="PANTHER" id="PTHR11573">
    <property type="entry name" value="RIBONUCLEOSIDE-DIPHOSPHATE REDUCTASE LARGE CHAIN"/>
    <property type="match status" value="1"/>
</dbReference>
<dbReference type="UniPathway" id="UPA00326"/>
<evidence type="ECO:0000256" key="6">
    <source>
        <dbReference type="ARBA" id="ARBA00022840"/>
    </source>
</evidence>
<dbReference type="InterPro" id="IPR039718">
    <property type="entry name" value="Rrm1"/>
</dbReference>
<protein>
    <recommendedName>
        <fullName evidence="14">Ribonucleoside-diphosphate reductase</fullName>
        <ecNumber evidence="14">1.17.4.1</ecNumber>
    </recommendedName>
</protein>
<organismHost>
    <name type="scientific">Homo sapiens</name>
    <name type="common">Human</name>
    <dbReference type="NCBI Taxonomy" id="9606"/>
</organismHost>
<dbReference type="SUPFAM" id="SSF48168">
    <property type="entry name" value="R1 subunit of ribonucleotide reductase, N-terminal domain"/>
    <property type="match status" value="1"/>
</dbReference>
<feature type="domain" description="ATP-cone" evidence="15">
    <location>
        <begin position="1"/>
        <end position="92"/>
    </location>
</feature>
<keyword evidence="9 14" id="KW-0215">Deoxyribonucleotide synthesis</keyword>
<keyword evidence="4" id="KW-0021">Allosteric enzyme</keyword>
<dbReference type="InterPro" id="IPR000788">
    <property type="entry name" value="RNR_lg_C"/>
</dbReference>
<comment type="function">
    <text evidence="10">Ribonucleoside-diphosphate reductase holoenzyme provides the precursors necessary for viral DNA synthesis. Allows virus growth in non-dividing cells. Catalyzes the biosynthesis of deoxyribonucleotides from the corresponding ribonucleotides.</text>
</comment>
<dbReference type="InterPro" id="IPR013346">
    <property type="entry name" value="NrdE_NrdA_C"/>
</dbReference>
<organismHost>
    <name type="scientific">Loxodonta africana</name>
    <name type="common">African elephant</name>
    <dbReference type="NCBI Taxonomy" id="9785"/>
</organismHost>
<dbReference type="Pfam" id="PF00317">
    <property type="entry name" value="Ribonuc_red_lgN"/>
    <property type="match status" value="1"/>
</dbReference>
<evidence type="ECO:0000256" key="12">
    <source>
        <dbReference type="ARBA" id="ARBA00047595"/>
    </source>
</evidence>
<gene>
    <name evidence="16" type="primary">CPXV083</name>
</gene>
<evidence type="ECO:0000256" key="10">
    <source>
        <dbReference type="ARBA" id="ARBA00025523"/>
    </source>
</evidence>
<name>A0A212Q0M2_COWPX</name>
<comment type="subunit">
    <text evidence="11">Interacts with RNR2/OPG047 subunit.</text>
</comment>
<dbReference type="PROSITE" id="PS51161">
    <property type="entry name" value="ATP_CONE"/>
    <property type="match status" value="1"/>
</dbReference>
<dbReference type="CDD" id="cd01679">
    <property type="entry name" value="RNR_I"/>
    <property type="match status" value="1"/>
</dbReference>
<dbReference type="PRINTS" id="PR01183">
    <property type="entry name" value="RIBORDTASEM1"/>
</dbReference>
<dbReference type="NCBIfam" id="TIGR02506">
    <property type="entry name" value="NrdE_NrdA"/>
    <property type="match status" value="1"/>
</dbReference>
<organismHost>
    <name type="scientific">Microtus agrestis</name>
    <name type="common">Short-tailed field vole</name>
    <dbReference type="NCBI Taxonomy" id="29092"/>
</organismHost>
<dbReference type="Pfam" id="PF02867">
    <property type="entry name" value="Ribonuc_red_lgC"/>
    <property type="match status" value="1"/>
</dbReference>
<evidence type="ECO:0000256" key="5">
    <source>
        <dbReference type="ARBA" id="ARBA00022741"/>
    </source>
</evidence>
<evidence type="ECO:0000256" key="7">
    <source>
        <dbReference type="ARBA" id="ARBA00022842"/>
    </source>
</evidence>
<keyword evidence="7" id="KW-0460">Magnesium</keyword>
<keyword evidence="3" id="KW-0244">Early protein</keyword>
<organismHost>
    <name type="scientific">Felis catus</name>
    <name type="common">Cat</name>
    <name type="synonym">Felis silvestris catus</name>
    <dbReference type="NCBI Taxonomy" id="9685"/>
</organismHost>
<keyword evidence="6 13" id="KW-0067">ATP-binding</keyword>
<dbReference type="InterPro" id="IPR005144">
    <property type="entry name" value="ATP-cone_dom"/>
</dbReference>
<evidence type="ECO:0000256" key="9">
    <source>
        <dbReference type="ARBA" id="ARBA00023116"/>
    </source>
</evidence>
<proteinExistence type="inferred from homology"/>
<evidence type="ECO:0000259" key="15">
    <source>
        <dbReference type="PROSITE" id="PS51161"/>
    </source>
</evidence>
<dbReference type="GO" id="GO:1990204">
    <property type="term" value="C:oxidoreductase complex"/>
    <property type="evidence" value="ECO:0007669"/>
    <property type="project" value="UniProtKB-ARBA"/>
</dbReference>
<evidence type="ECO:0000256" key="11">
    <source>
        <dbReference type="ARBA" id="ARBA00034788"/>
    </source>
</evidence>
<organism evidence="16">
    <name type="scientific">Cowpox virus</name>
    <name type="common">CPV</name>
    <dbReference type="NCBI Taxonomy" id="10243"/>
    <lineage>
        <taxon>Viruses</taxon>
        <taxon>Varidnaviria</taxon>
        <taxon>Bamfordvirae</taxon>
        <taxon>Nucleocytoviricota</taxon>
        <taxon>Pokkesviricetes</taxon>
        <taxon>Chitovirales</taxon>
        <taxon>Poxviridae</taxon>
        <taxon>Chordopoxvirinae</taxon>
        <taxon>Orthopoxvirus</taxon>
        <taxon>Orthopoxvirus cowpox</taxon>
    </lineage>
</organism>
<evidence type="ECO:0000313" key="16">
    <source>
        <dbReference type="EMBL" id="SNB52830.1"/>
    </source>
</evidence>
<reference evidence="16" key="1">
    <citation type="submission" date="2017-06" db="EMBL/GenBank/DDBJ databases">
        <authorList>
            <person name="Kim H.J."/>
            <person name="Triplett B.A."/>
        </authorList>
    </citation>
    <scope>NUCLEOTIDE SEQUENCE</scope>
    <source>
        <strain evidence="16">Ger/2010/Rat</strain>
    </source>
</reference>
<organismHost>
    <name type="scientific">Apodemus sylvaticus</name>
    <name type="common">European woodmouse</name>
    <dbReference type="NCBI Taxonomy" id="10129"/>
</organismHost>
<comment type="similarity">
    <text evidence="2 14">Belongs to the ribonucleoside diphosphate reductase large chain family.</text>
</comment>
<organismHost>
    <name type="scientific">Bos taurus</name>
    <name type="common">Bovine</name>
    <dbReference type="NCBI Taxonomy" id="9913"/>
</organismHost>
<dbReference type="PANTHER" id="PTHR11573:SF6">
    <property type="entry name" value="RIBONUCLEOSIDE-DIPHOSPHATE REDUCTASE LARGE SUBUNIT"/>
    <property type="match status" value="1"/>
</dbReference>
<accession>A0A212Q0M2</accession>
<comment type="function">
    <text evidence="14">Provides the precursors necessary for DNA synthesis. Catalyzes the biosynthesis of deoxyribonucleotides from the corresponding ribonucleotides.</text>
</comment>
<dbReference type="EC" id="1.17.4.1" evidence="14"/>
<evidence type="ECO:0000256" key="3">
    <source>
        <dbReference type="ARBA" id="ARBA00022518"/>
    </source>
</evidence>
<keyword evidence="8 14" id="KW-0560">Oxidoreductase</keyword>
<dbReference type="PROSITE" id="PS00089">
    <property type="entry name" value="RIBORED_LARGE"/>
    <property type="match status" value="1"/>
</dbReference>
<dbReference type="Pfam" id="PF03477">
    <property type="entry name" value="ATP-cone"/>
    <property type="match status" value="1"/>
</dbReference>
<evidence type="ECO:0000256" key="2">
    <source>
        <dbReference type="ARBA" id="ARBA00010406"/>
    </source>
</evidence>
<evidence type="ECO:0000256" key="4">
    <source>
        <dbReference type="ARBA" id="ARBA00022533"/>
    </source>
</evidence>
<comment type="cofactor">
    <cofactor evidence="1">
        <name>Mg(2+)</name>
        <dbReference type="ChEBI" id="CHEBI:18420"/>
    </cofactor>
</comment>
<evidence type="ECO:0000256" key="8">
    <source>
        <dbReference type="ARBA" id="ARBA00023002"/>
    </source>
</evidence>
<dbReference type="Gene3D" id="3.20.70.20">
    <property type="match status" value="1"/>
</dbReference>
<dbReference type="Proteomes" id="UP000275471">
    <property type="component" value="Segment"/>
</dbReference>
<dbReference type="GO" id="GO:0009263">
    <property type="term" value="P:deoxyribonucleotide biosynthetic process"/>
    <property type="evidence" value="ECO:0007669"/>
    <property type="project" value="UniProtKB-KW"/>
</dbReference>
<dbReference type="InterPro" id="IPR013509">
    <property type="entry name" value="RNR_lsu_N"/>
</dbReference>
<evidence type="ECO:0000256" key="14">
    <source>
        <dbReference type="RuleBase" id="RU003410"/>
    </source>
</evidence>
<dbReference type="GO" id="GO:0005524">
    <property type="term" value="F:ATP binding"/>
    <property type="evidence" value="ECO:0007669"/>
    <property type="project" value="UniProtKB-UniRule"/>
</dbReference>
<dbReference type="InterPro" id="IPR008926">
    <property type="entry name" value="RNR_R1-su_N"/>
</dbReference>
<comment type="catalytic activity">
    <reaction evidence="12">
        <text>a 2'-deoxyribonucleoside 5'-diphosphate + [thioredoxin]-disulfide + H2O = a ribonucleoside 5'-diphosphate + [thioredoxin]-dithiol</text>
        <dbReference type="Rhea" id="RHEA:23252"/>
        <dbReference type="Rhea" id="RHEA-COMP:10698"/>
        <dbReference type="Rhea" id="RHEA-COMP:10700"/>
        <dbReference type="ChEBI" id="CHEBI:15377"/>
        <dbReference type="ChEBI" id="CHEBI:29950"/>
        <dbReference type="ChEBI" id="CHEBI:50058"/>
        <dbReference type="ChEBI" id="CHEBI:57930"/>
        <dbReference type="ChEBI" id="CHEBI:73316"/>
        <dbReference type="EC" id="1.17.4.1"/>
    </reaction>
    <physiologicalReaction direction="right-to-left" evidence="12">
        <dbReference type="Rhea" id="RHEA:23254"/>
    </physiologicalReaction>
</comment>
<dbReference type="SUPFAM" id="SSF51998">
    <property type="entry name" value="PFL-like glycyl radical enzymes"/>
    <property type="match status" value="1"/>
</dbReference>